<name>A0A7T3AAG6_SPHPI</name>
<proteinExistence type="predicted"/>
<evidence type="ECO:0000313" key="1">
    <source>
        <dbReference type="EMBL" id="QPT07884.1"/>
    </source>
</evidence>
<organism evidence="1 2">
    <name type="scientific">Sphingomonas paucimobilis</name>
    <name type="common">Pseudomonas paucimobilis</name>
    <dbReference type="NCBI Taxonomy" id="13689"/>
    <lineage>
        <taxon>Bacteria</taxon>
        <taxon>Pseudomonadati</taxon>
        <taxon>Pseudomonadota</taxon>
        <taxon>Alphaproteobacteria</taxon>
        <taxon>Sphingomonadales</taxon>
        <taxon>Sphingomonadaceae</taxon>
        <taxon>Sphingomonas</taxon>
    </lineage>
</organism>
<dbReference type="Proteomes" id="UP000594836">
    <property type="component" value="Chromosome"/>
</dbReference>
<protein>
    <submittedName>
        <fullName evidence="1">Uncharacterized protein</fullName>
    </submittedName>
</protein>
<reference evidence="1 2" key="1">
    <citation type="submission" date="2020-12" db="EMBL/GenBank/DDBJ databases">
        <title>FDA dAtabase for Regulatory Grade micrObial Sequences (FDA-ARGOS): Supporting development and validation of Infectious Disease Dx tests.</title>
        <authorList>
            <person name="Sproer C."/>
            <person name="Gronow S."/>
            <person name="Severitt S."/>
            <person name="Schroder I."/>
            <person name="Tallon L."/>
            <person name="Sadzewicz L."/>
            <person name="Zhao X."/>
            <person name="Boylan J."/>
            <person name="Ott S."/>
            <person name="Bowen H."/>
            <person name="Vavikolanu K."/>
            <person name="Mehta A."/>
            <person name="Aluvathingal J."/>
            <person name="Nadendla S."/>
            <person name="Lowell S."/>
            <person name="Myers T."/>
            <person name="Yan Y."/>
            <person name="Sichtig H."/>
        </authorList>
    </citation>
    <scope>NUCLEOTIDE SEQUENCE [LARGE SCALE GENOMIC DNA]</scope>
    <source>
        <strain evidence="1 2">FDAARGOS_881</strain>
    </source>
</reference>
<accession>A0A7T3AAG6</accession>
<dbReference type="RefSeq" id="WP_047866943.1">
    <property type="nucleotide sequence ID" value="NZ_AP023323.1"/>
</dbReference>
<gene>
    <name evidence="1" type="ORF">I6G38_13980</name>
</gene>
<evidence type="ECO:0000313" key="2">
    <source>
        <dbReference type="Proteomes" id="UP000594836"/>
    </source>
</evidence>
<sequence length="135" mass="15362">MAAKPYAIDTFVAQLLAPIADSEEQADTKAYRKQIKSDMERAWNFGMERIRVAEALQVVAWEAFRLSGERYVSDPTPRAVAVNKAFQARLALERKQCLIPAPTAVQMRWKKRNVDARHQTDEIKAAIARDEARFA</sequence>
<dbReference type="EMBL" id="CP065713">
    <property type="protein sequence ID" value="QPT07884.1"/>
    <property type="molecule type" value="Genomic_DNA"/>
</dbReference>
<dbReference type="AlphaFoldDB" id="A0A7T3AAG6"/>